<evidence type="ECO:0000256" key="6">
    <source>
        <dbReference type="SAM" id="MobiDB-lite"/>
    </source>
</evidence>
<feature type="domain" description="PDZ" evidence="7">
    <location>
        <begin position="68"/>
        <end position="138"/>
    </location>
</feature>
<accession>A0ABS0YTM0</accession>
<evidence type="ECO:0000256" key="3">
    <source>
        <dbReference type="ARBA" id="ARBA00022801"/>
    </source>
</evidence>
<dbReference type="CDD" id="cd07560">
    <property type="entry name" value="Peptidase_S41_CPP"/>
    <property type="match status" value="1"/>
</dbReference>
<dbReference type="InterPro" id="IPR005151">
    <property type="entry name" value="Tail-specific_protease"/>
</dbReference>
<comment type="caution">
    <text evidence="8">The sequence shown here is derived from an EMBL/GenBank/DDBJ whole genome shotgun (WGS) entry which is preliminary data.</text>
</comment>
<comment type="similarity">
    <text evidence="1 5">Belongs to the peptidase S41A family.</text>
</comment>
<dbReference type="PANTHER" id="PTHR32060:SF30">
    <property type="entry name" value="CARBOXY-TERMINAL PROCESSING PROTEASE CTPA"/>
    <property type="match status" value="1"/>
</dbReference>
<dbReference type="Pfam" id="PF22694">
    <property type="entry name" value="CtpB_N-like"/>
    <property type="match status" value="1"/>
</dbReference>
<keyword evidence="4 5" id="KW-0720">Serine protease</keyword>
<dbReference type="InterPro" id="IPR036034">
    <property type="entry name" value="PDZ_sf"/>
</dbReference>
<dbReference type="EMBL" id="JAEMHK010000011">
    <property type="protein sequence ID" value="MBJ6801330.1"/>
    <property type="molecule type" value="Genomic_DNA"/>
</dbReference>
<dbReference type="Proteomes" id="UP000641025">
    <property type="component" value="Unassembled WGS sequence"/>
</dbReference>
<evidence type="ECO:0000256" key="4">
    <source>
        <dbReference type="ARBA" id="ARBA00022825"/>
    </source>
</evidence>
<dbReference type="NCBIfam" id="TIGR00225">
    <property type="entry name" value="prc"/>
    <property type="match status" value="1"/>
</dbReference>
<feature type="region of interest" description="Disordered" evidence="6">
    <location>
        <begin position="375"/>
        <end position="419"/>
    </location>
</feature>
<dbReference type="InterPro" id="IPR029045">
    <property type="entry name" value="ClpP/crotonase-like_dom_sf"/>
</dbReference>
<dbReference type="Pfam" id="PF03572">
    <property type="entry name" value="Peptidase_S41"/>
    <property type="match status" value="1"/>
</dbReference>
<dbReference type="SMART" id="SM00245">
    <property type="entry name" value="TSPc"/>
    <property type="match status" value="1"/>
</dbReference>
<sequence>MLPLMDKEERARRSEAEYVSMFKEVVDIVKTSYVDKVDDKKLMTGAINGMLAALDPHSTYLPVTEYSEMKVHMAGAFGGVGIELDMRNGKLMVNAPIEDTPAFRAGILAGDHILQIDGKPTKDLPIAECVSRMRGTPGTKVTLAIVREGAAKPLSFQLTRAIIKTKSLKARLLEQGYGYIRIAEFQERTGEDFEKALRTLAADNGAPLSGLVLDLRYNPGGLVDQAYRVADRFIGEGLSNGDIVTTKGRDAASVHTLTATIGQKEPKYPMVVLINGGSASASEIVAGALQDHKRAVIMGTQSFGKGSVQSIMTLDNGDGLKLTTARYYTPSGRSIQAKGITPDISVEFAKAPAAVKKEQEPDLREQDLDGHMQEVPEAGKKPAPAPAPAPKTAPAVPGGHPVLPPVKAPGKELSEQELLQKDNQLARALELLKGVNVLQKGLPH</sequence>
<dbReference type="Gene3D" id="3.90.226.10">
    <property type="entry name" value="2-enoyl-CoA Hydratase, Chain A, domain 1"/>
    <property type="match status" value="1"/>
</dbReference>
<dbReference type="InterPro" id="IPR001478">
    <property type="entry name" value="PDZ"/>
</dbReference>
<dbReference type="SUPFAM" id="SSF50156">
    <property type="entry name" value="PDZ domain-like"/>
    <property type="match status" value="1"/>
</dbReference>
<feature type="compositionally biased region" description="Basic and acidic residues" evidence="6">
    <location>
        <begin position="409"/>
        <end position="419"/>
    </location>
</feature>
<dbReference type="InterPro" id="IPR004447">
    <property type="entry name" value="Peptidase_S41A"/>
</dbReference>
<evidence type="ECO:0000256" key="1">
    <source>
        <dbReference type="ARBA" id="ARBA00009179"/>
    </source>
</evidence>
<dbReference type="PROSITE" id="PS50106">
    <property type="entry name" value="PDZ"/>
    <property type="match status" value="1"/>
</dbReference>
<dbReference type="SUPFAM" id="SSF52096">
    <property type="entry name" value="ClpP/crotonase"/>
    <property type="match status" value="1"/>
</dbReference>
<evidence type="ECO:0000313" key="9">
    <source>
        <dbReference type="Proteomes" id="UP000641025"/>
    </source>
</evidence>
<reference evidence="8 9" key="1">
    <citation type="submission" date="2020-12" db="EMBL/GenBank/DDBJ databases">
        <title>Geomonas sp. Red259, isolated from paddy soil.</title>
        <authorList>
            <person name="Xu Z."/>
            <person name="Zhang Z."/>
            <person name="Masuda Y."/>
            <person name="Itoh H."/>
            <person name="Senoo K."/>
        </authorList>
    </citation>
    <scope>NUCLEOTIDE SEQUENCE [LARGE SCALE GENOMIC DNA]</scope>
    <source>
        <strain evidence="8 9">Red259</strain>
    </source>
</reference>
<keyword evidence="3 5" id="KW-0378">Hydrolase</keyword>
<name>A0ABS0YTM0_9BACT</name>
<dbReference type="Pfam" id="PF13180">
    <property type="entry name" value="PDZ_2"/>
    <property type="match status" value="1"/>
</dbReference>
<protein>
    <submittedName>
        <fullName evidence="8">S41 family peptidase</fullName>
    </submittedName>
</protein>
<dbReference type="Gene3D" id="3.30.750.44">
    <property type="match status" value="1"/>
</dbReference>
<proteinExistence type="inferred from homology"/>
<dbReference type="CDD" id="cd06782">
    <property type="entry name" value="cpPDZ_CPP-like"/>
    <property type="match status" value="1"/>
</dbReference>
<keyword evidence="2 5" id="KW-0645">Protease</keyword>
<evidence type="ECO:0000313" key="8">
    <source>
        <dbReference type="EMBL" id="MBJ6801330.1"/>
    </source>
</evidence>
<gene>
    <name evidence="8" type="ORF">JFN90_14440</name>
</gene>
<evidence type="ECO:0000259" key="7">
    <source>
        <dbReference type="PROSITE" id="PS50106"/>
    </source>
</evidence>
<evidence type="ECO:0000256" key="5">
    <source>
        <dbReference type="RuleBase" id="RU004404"/>
    </source>
</evidence>
<dbReference type="PANTHER" id="PTHR32060">
    <property type="entry name" value="TAIL-SPECIFIC PROTEASE"/>
    <property type="match status" value="1"/>
</dbReference>
<evidence type="ECO:0000256" key="2">
    <source>
        <dbReference type="ARBA" id="ARBA00022670"/>
    </source>
</evidence>
<dbReference type="SMART" id="SM00228">
    <property type="entry name" value="PDZ"/>
    <property type="match status" value="1"/>
</dbReference>
<organism evidence="8 9">
    <name type="scientific">Geomonas propionica</name>
    <dbReference type="NCBI Taxonomy" id="2798582"/>
    <lineage>
        <taxon>Bacteria</taxon>
        <taxon>Pseudomonadati</taxon>
        <taxon>Thermodesulfobacteriota</taxon>
        <taxon>Desulfuromonadia</taxon>
        <taxon>Geobacterales</taxon>
        <taxon>Geobacteraceae</taxon>
        <taxon>Geomonas</taxon>
    </lineage>
</organism>
<keyword evidence="9" id="KW-1185">Reference proteome</keyword>
<dbReference type="Gene3D" id="2.30.42.10">
    <property type="match status" value="1"/>
</dbReference>
<dbReference type="InterPro" id="IPR055210">
    <property type="entry name" value="CtpA/B_N"/>
</dbReference>